<proteinExistence type="predicted"/>
<dbReference type="AlphaFoldDB" id="A0A7X6HGS8"/>
<reference evidence="1 2" key="1">
    <citation type="submission" date="2020-04" db="EMBL/GenBank/DDBJ databases">
        <title>Arthrobacter sp. nov.</title>
        <authorList>
            <person name="Liu S."/>
        </authorList>
    </citation>
    <scope>NUCLEOTIDE SEQUENCE [LARGE SCALE GENOMIC DNA]</scope>
    <source>
        <strain evidence="1 2">E918</strain>
    </source>
</reference>
<organism evidence="1 2">
    <name type="scientific">Arthrobacter mobilis</name>
    <dbReference type="NCBI Taxonomy" id="2724944"/>
    <lineage>
        <taxon>Bacteria</taxon>
        <taxon>Bacillati</taxon>
        <taxon>Actinomycetota</taxon>
        <taxon>Actinomycetes</taxon>
        <taxon>Micrococcales</taxon>
        <taxon>Micrococcaceae</taxon>
        <taxon>Arthrobacter</taxon>
    </lineage>
</organism>
<name>A0A7X6HGS8_9MICC</name>
<keyword evidence="1" id="KW-0378">Hydrolase</keyword>
<comment type="caution">
    <text evidence="1">The sequence shown here is derived from an EMBL/GenBank/DDBJ whole genome shotgun (WGS) entry which is preliminary data.</text>
</comment>
<protein>
    <submittedName>
        <fullName evidence="1">HNH endonuclease</fullName>
    </submittedName>
</protein>
<gene>
    <name evidence="1" type="ORF">HGG74_15670</name>
</gene>
<evidence type="ECO:0000313" key="1">
    <source>
        <dbReference type="EMBL" id="NKX55949.1"/>
    </source>
</evidence>
<dbReference type="Proteomes" id="UP000544090">
    <property type="component" value="Unassembled WGS sequence"/>
</dbReference>
<dbReference type="GO" id="GO:0004519">
    <property type="term" value="F:endonuclease activity"/>
    <property type="evidence" value="ECO:0007669"/>
    <property type="project" value="UniProtKB-KW"/>
</dbReference>
<dbReference type="EMBL" id="JAAZSQ010000018">
    <property type="protein sequence ID" value="NKX55949.1"/>
    <property type="molecule type" value="Genomic_DNA"/>
</dbReference>
<sequence>MVNYWWASQGRNYPEAIEARTLFTNPRHDRATEESRTMIKDLRPGDIVFHHHEGHLRAVSRVTEPWKASPRPPESPKWYPDEPDEGWLVEIEPIRKGVDLHFTEVAKLIRNGPDRPFHSGGAPARGRFLSALSEDEGLALLAAVGLSSPAAVEEGIYGRPDEWGGGDTDDVSLAAVRREQADLRRHLLSGRSTAPCAICGEERPARLLVAGHIKPRSECTEEERKDFRSVAMLVCSLGCDALFGWGYIVVDADGRVSRGIPAETKDVEAAVDLLIGKTCGAHNEHTDAHFATHAELSLASI</sequence>
<evidence type="ECO:0000313" key="2">
    <source>
        <dbReference type="Proteomes" id="UP000544090"/>
    </source>
</evidence>
<keyword evidence="1" id="KW-0540">Nuclease</keyword>
<accession>A0A7X6HGS8</accession>
<dbReference type="RefSeq" id="WP_168487859.1">
    <property type="nucleotide sequence ID" value="NZ_JAAZSQ010000018.1"/>
</dbReference>
<keyword evidence="1" id="KW-0255">Endonuclease</keyword>
<keyword evidence="2" id="KW-1185">Reference proteome</keyword>